<feature type="transmembrane region" description="Helical" evidence="1">
    <location>
        <begin position="73"/>
        <end position="92"/>
    </location>
</feature>
<keyword evidence="1" id="KW-0472">Membrane</keyword>
<feature type="transmembrane region" description="Helical" evidence="1">
    <location>
        <begin position="220"/>
        <end position="241"/>
    </location>
</feature>
<keyword evidence="3" id="KW-1185">Reference proteome</keyword>
<protein>
    <recommendedName>
        <fullName evidence="4">Dolichyl-phosphate-mannose-protein mannosyltransferase</fullName>
    </recommendedName>
</protein>
<dbReference type="EMBL" id="QICL01000003">
    <property type="protein sequence ID" value="PXV67524.1"/>
    <property type="molecule type" value="Genomic_DNA"/>
</dbReference>
<feature type="transmembrane region" description="Helical" evidence="1">
    <location>
        <begin position="155"/>
        <end position="173"/>
    </location>
</feature>
<comment type="caution">
    <text evidence="2">The sequence shown here is derived from an EMBL/GenBank/DDBJ whole genome shotgun (WGS) entry which is preliminary data.</text>
</comment>
<dbReference type="AlphaFoldDB" id="A0A2V3PV08"/>
<feature type="transmembrane region" description="Helical" evidence="1">
    <location>
        <begin position="99"/>
        <end position="118"/>
    </location>
</feature>
<gene>
    <name evidence="2" type="ORF">CLV62_103197</name>
</gene>
<reference evidence="2 3" key="1">
    <citation type="submission" date="2018-03" db="EMBL/GenBank/DDBJ databases">
        <title>Genomic Encyclopedia of Archaeal and Bacterial Type Strains, Phase II (KMG-II): from individual species to whole genera.</title>
        <authorList>
            <person name="Goeker M."/>
        </authorList>
    </citation>
    <scope>NUCLEOTIDE SEQUENCE [LARGE SCALE GENOMIC DNA]</scope>
    <source>
        <strain evidence="2 3">DSM 100214</strain>
    </source>
</reference>
<evidence type="ECO:0000256" key="1">
    <source>
        <dbReference type="SAM" id="Phobius"/>
    </source>
</evidence>
<feature type="transmembrane region" description="Helical" evidence="1">
    <location>
        <begin position="185"/>
        <end position="208"/>
    </location>
</feature>
<feature type="transmembrane region" description="Helical" evidence="1">
    <location>
        <begin position="20"/>
        <end position="42"/>
    </location>
</feature>
<feature type="transmembrane region" description="Helical" evidence="1">
    <location>
        <begin position="322"/>
        <end position="342"/>
    </location>
</feature>
<organism evidence="2 3">
    <name type="scientific">Dysgonomonas alginatilytica</name>
    <dbReference type="NCBI Taxonomy" id="1605892"/>
    <lineage>
        <taxon>Bacteria</taxon>
        <taxon>Pseudomonadati</taxon>
        <taxon>Bacteroidota</taxon>
        <taxon>Bacteroidia</taxon>
        <taxon>Bacteroidales</taxon>
        <taxon>Dysgonomonadaceae</taxon>
        <taxon>Dysgonomonas</taxon>
    </lineage>
</organism>
<evidence type="ECO:0008006" key="4">
    <source>
        <dbReference type="Google" id="ProtNLM"/>
    </source>
</evidence>
<proteinExistence type="predicted"/>
<evidence type="ECO:0000313" key="3">
    <source>
        <dbReference type="Proteomes" id="UP000247973"/>
    </source>
</evidence>
<dbReference type="InterPro" id="IPR045726">
    <property type="entry name" value="DUF6080"/>
</dbReference>
<sequence>MDLRKNILHHLLPENRKEVIILCSVMLFYFSYSIIIAFYTSIIDHETLADLYFSFDNNIIYQHGYQSIVPHPLMRFLTSPIIFVGDWLALLSGSQKAKTLLWIIFCNYMISGSVLFIFKYLRNIINLGDNISILISMIFVITPINLILCFTPESFTISIYIITFILYYTAYSIKHKTDIPILEKVILSVIAMGITITNFIICTLPYIYFKKTTKEKIKDLTIIGIFAGIVVAWIGLSHHFIADTKTRLVWFTHTTGQLYEHIIDLFWGSPIFSPELWIHKLRNDDADVISMGYYHHWWQYLFIGILTGLIILSFIRNYKKNFVQILFLILLFNLVIHVYIRYGLDEPFMFGAHWIYIVPLMLGWLYQSMSKQAQKYMYLLYGFILIAMFTNNMYHLYHFISITLKLYPA</sequence>
<evidence type="ECO:0000313" key="2">
    <source>
        <dbReference type="EMBL" id="PXV67524.1"/>
    </source>
</evidence>
<accession>A0A2V3PV08</accession>
<feature type="transmembrane region" description="Helical" evidence="1">
    <location>
        <begin position="130"/>
        <end position="148"/>
    </location>
</feature>
<feature type="transmembrane region" description="Helical" evidence="1">
    <location>
        <begin position="378"/>
        <end position="397"/>
    </location>
</feature>
<keyword evidence="1" id="KW-1133">Transmembrane helix</keyword>
<dbReference type="RefSeq" id="WP_110309659.1">
    <property type="nucleotide sequence ID" value="NZ_QICL01000003.1"/>
</dbReference>
<keyword evidence="1" id="KW-0812">Transmembrane</keyword>
<dbReference type="Proteomes" id="UP000247973">
    <property type="component" value="Unassembled WGS sequence"/>
</dbReference>
<dbReference type="Pfam" id="PF19558">
    <property type="entry name" value="DUF6080"/>
    <property type="match status" value="2"/>
</dbReference>
<feature type="transmembrane region" description="Helical" evidence="1">
    <location>
        <begin position="348"/>
        <end position="366"/>
    </location>
</feature>
<name>A0A2V3PV08_9BACT</name>
<feature type="transmembrane region" description="Helical" evidence="1">
    <location>
        <begin position="297"/>
        <end position="315"/>
    </location>
</feature>